<protein>
    <submittedName>
        <fullName evidence="3">D-alanyl-D-alanine carboxypeptidase</fullName>
    </submittedName>
</protein>
<dbReference type="SUPFAM" id="SSF56601">
    <property type="entry name" value="beta-lactamase/transpeptidase-like"/>
    <property type="match status" value="1"/>
</dbReference>
<evidence type="ECO:0000313" key="3">
    <source>
        <dbReference type="EMBL" id="PZO18628.1"/>
    </source>
</evidence>
<name>A0A2W4WHE3_9CYAN</name>
<dbReference type="Pfam" id="PF02113">
    <property type="entry name" value="Peptidase_S13"/>
    <property type="match status" value="2"/>
</dbReference>
<dbReference type="Gene3D" id="3.40.710.10">
    <property type="entry name" value="DD-peptidase/beta-lactamase superfamily"/>
    <property type="match status" value="1"/>
</dbReference>
<dbReference type="EMBL" id="QBMC01000052">
    <property type="protein sequence ID" value="PZO18628.1"/>
    <property type="molecule type" value="Genomic_DNA"/>
</dbReference>
<comment type="similarity">
    <text evidence="1">Belongs to the peptidase S13 family.</text>
</comment>
<dbReference type="GO" id="GO:0004185">
    <property type="term" value="F:serine-type carboxypeptidase activity"/>
    <property type="evidence" value="ECO:0007669"/>
    <property type="project" value="InterPro"/>
</dbReference>
<comment type="caution">
    <text evidence="3">The sequence shown here is derived from an EMBL/GenBank/DDBJ whole genome shotgun (WGS) entry which is preliminary data.</text>
</comment>
<reference evidence="3 4" key="2">
    <citation type="submission" date="2018-06" db="EMBL/GenBank/DDBJ databases">
        <title>Metagenomic assembly of (sub)arctic Cyanobacteria and their associated microbiome from non-axenic cultures.</title>
        <authorList>
            <person name="Baurain D."/>
        </authorList>
    </citation>
    <scope>NUCLEOTIDE SEQUENCE [LARGE SCALE GENOMIC DNA]</scope>
    <source>
        <strain evidence="3">ULC129bin1</strain>
    </source>
</reference>
<keyword evidence="2" id="KW-0378">Hydrolase</keyword>
<evidence type="ECO:0000256" key="1">
    <source>
        <dbReference type="ARBA" id="ARBA00006096"/>
    </source>
</evidence>
<dbReference type="InterPro" id="IPR000667">
    <property type="entry name" value="Peptidase_S13"/>
</dbReference>
<dbReference type="GO" id="GO:0000270">
    <property type="term" value="P:peptidoglycan metabolic process"/>
    <property type="evidence" value="ECO:0007669"/>
    <property type="project" value="TreeGrafter"/>
</dbReference>
<dbReference type="InterPro" id="IPR012338">
    <property type="entry name" value="Beta-lactam/transpept-like"/>
</dbReference>
<keyword evidence="3" id="KW-0645">Protease</keyword>
<dbReference type="GO" id="GO:0006508">
    <property type="term" value="P:proteolysis"/>
    <property type="evidence" value="ECO:0007669"/>
    <property type="project" value="InterPro"/>
</dbReference>
<dbReference type="AlphaFoldDB" id="A0A2W4WHE3"/>
<keyword evidence="3" id="KW-0121">Carboxypeptidase</keyword>
<dbReference type="Gene3D" id="3.50.80.20">
    <property type="entry name" value="D-Ala-D-Ala carboxypeptidase C, peptidase S13"/>
    <property type="match status" value="1"/>
</dbReference>
<dbReference type="PANTHER" id="PTHR30023:SF0">
    <property type="entry name" value="PENICILLIN-SENSITIVE CARBOXYPEPTIDASE A"/>
    <property type="match status" value="1"/>
</dbReference>
<dbReference type="PRINTS" id="PR00922">
    <property type="entry name" value="DADACBPTASE3"/>
</dbReference>
<accession>A0A2W4WHE3</accession>
<reference evidence="4" key="1">
    <citation type="submission" date="2018-04" db="EMBL/GenBank/DDBJ databases">
        <authorList>
            <person name="Cornet L."/>
        </authorList>
    </citation>
    <scope>NUCLEOTIDE SEQUENCE [LARGE SCALE GENOMIC DNA]</scope>
</reference>
<organism evidence="3 4">
    <name type="scientific">Leptolyngbya foveolarum</name>
    <dbReference type="NCBI Taxonomy" id="47253"/>
    <lineage>
        <taxon>Bacteria</taxon>
        <taxon>Bacillati</taxon>
        <taxon>Cyanobacteriota</taxon>
        <taxon>Cyanophyceae</taxon>
        <taxon>Leptolyngbyales</taxon>
        <taxon>Leptolyngbyaceae</taxon>
        <taxon>Leptolyngbya group</taxon>
        <taxon>Leptolyngbya</taxon>
    </lineage>
</organism>
<evidence type="ECO:0000256" key="2">
    <source>
        <dbReference type="ARBA" id="ARBA00022801"/>
    </source>
</evidence>
<dbReference type="Proteomes" id="UP000249354">
    <property type="component" value="Unassembled WGS sequence"/>
</dbReference>
<proteinExistence type="inferred from homology"/>
<gene>
    <name evidence="3" type="ORF">DCF25_09445</name>
</gene>
<dbReference type="PANTHER" id="PTHR30023">
    <property type="entry name" value="D-ALANYL-D-ALANINE CARBOXYPEPTIDASE"/>
    <property type="match status" value="1"/>
</dbReference>
<evidence type="ECO:0000313" key="4">
    <source>
        <dbReference type="Proteomes" id="UP000249354"/>
    </source>
</evidence>
<sequence length="426" mass="45466">MHGLDLASVDLRPDWESAWIRDTIASDPAANAIVSGYLSGLTASGYLGDEQGVWVSSGLYPVAQHQGDTLRPAASLTKIATTLASLSTWGPDHQFNTLVGFRGKLSDGVVNGDLIVEGGDDPLFVWEEAIALGNTLQQLGIRRVTGDLIVAGNFTMNFEPDPGQSGLMLKRALNEADWDYEVEDSYQSFPAGLPRPAIQIAGQVKRDPNSWRNKADGWLVQHSSLPLVAVLKAMNIYSNNIMAQQLADTLGGPSAVVSKVESAAGVVPGELKLVNGSGLGEENQMSPKAAVTMFRQIQAELRPSNYTISDIFPIVGADGGTVQDRGLPKNAVVKTGTLAVVSSLAGAFPTKDKGIVWFSLLNYGSGLDGLRGSQDRVLSSLEQQWGQADGIPPELKTTVRIGEAPYQFGDSQRNQLMLPQPAKETP</sequence>